<accession>A0A934TNU9</accession>
<evidence type="ECO:0000313" key="3">
    <source>
        <dbReference type="EMBL" id="MBK6004766.1"/>
    </source>
</evidence>
<evidence type="ECO:0000256" key="2">
    <source>
        <dbReference type="SAM" id="SignalP"/>
    </source>
</evidence>
<dbReference type="RefSeq" id="WP_201166146.1">
    <property type="nucleotide sequence ID" value="NZ_JAEPWM010000001.1"/>
</dbReference>
<keyword evidence="1" id="KW-0472">Membrane</keyword>
<feature type="signal peptide" evidence="2">
    <location>
        <begin position="1"/>
        <end position="19"/>
    </location>
</feature>
<comment type="caution">
    <text evidence="3">The sequence shown here is derived from an EMBL/GenBank/DDBJ whole genome shotgun (WGS) entry which is preliminary data.</text>
</comment>
<feature type="transmembrane region" description="Helical" evidence="1">
    <location>
        <begin position="173"/>
        <end position="195"/>
    </location>
</feature>
<keyword evidence="1" id="KW-1133">Transmembrane helix</keyword>
<evidence type="ECO:0000313" key="4">
    <source>
        <dbReference type="Proteomes" id="UP000630528"/>
    </source>
</evidence>
<keyword evidence="1" id="KW-0812">Transmembrane</keyword>
<feature type="transmembrane region" description="Helical" evidence="1">
    <location>
        <begin position="87"/>
        <end position="106"/>
    </location>
</feature>
<proteinExistence type="predicted"/>
<dbReference type="AlphaFoldDB" id="A0A934TNU9"/>
<evidence type="ECO:0000256" key="1">
    <source>
        <dbReference type="SAM" id="Phobius"/>
    </source>
</evidence>
<feature type="transmembrane region" description="Helical" evidence="1">
    <location>
        <begin position="60"/>
        <end position="81"/>
    </location>
</feature>
<gene>
    <name evidence="3" type="ORF">JJB11_01570</name>
</gene>
<dbReference type="Proteomes" id="UP000630528">
    <property type="component" value="Unassembled WGS sequence"/>
</dbReference>
<keyword evidence="4" id="KW-1185">Reference proteome</keyword>
<sequence length="198" mass="19962">MLTHCIVAALLLVPAQASAHLATTGLGPVYDGILHLFLSLDDLLPVFALALLAGLNGPTAARWTVFALPAAWFAGGMAGFLGGPTSLPNAITSLWLPLLLLGLLVATDVKLGAYLVATLAAMLGLLHGNSNGADIASAGREASGVVGIIGAIFVVSSLVAAGVISLRVPWARIVVRVAGSWTAATGLLLLGWSLAGRA</sequence>
<feature type="transmembrane region" description="Helical" evidence="1">
    <location>
        <begin position="33"/>
        <end position="53"/>
    </location>
</feature>
<keyword evidence="2" id="KW-0732">Signal</keyword>
<reference evidence="3" key="2">
    <citation type="submission" date="2021-01" db="EMBL/GenBank/DDBJ databases">
        <authorList>
            <person name="Kang M."/>
        </authorList>
    </citation>
    <scope>NUCLEOTIDE SEQUENCE</scope>
    <source>
        <strain evidence="3">KACC 17527</strain>
    </source>
</reference>
<feature type="transmembrane region" description="Helical" evidence="1">
    <location>
        <begin position="113"/>
        <end position="130"/>
    </location>
</feature>
<dbReference type="Pfam" id="PF04955">
    <property type="entry name" value="HupE_UreJ"/>
    <property type="match status" value="1"/>
</dbReference>
<feature type="transmembrane region" description="Helical" evidence="1">
    <location>
        <begin position="142"/>
        <end position="166"/>
    </location>
</feature>
<reference evidence="3" key="1">
    <citation type="journal article" date="2012" name="J. Microbiol. Biotechnol.">
        <title>Ramlibacter ginsenosidimutans sp. nov., with ginsenoside-converting activity.</title>
        <authorList>
            <person name="Wang L."/>
            <person name="An D.S."/>
            <person name="Kim S.G."/>
            <person name="Jin F.X."/>
            <person name="Kim S.C."/>
            <person name="Lee S.T."/>
            <person name="Im W.T."/>
        </authorList>
    </citation>
    <scope>NUCLEOTIDE SEQUENCE</scope>
    <source>
        <strain evidence="3">KACC 17527</strain>
    </source>
</reference>
<name>A0A934TNU9_9BURK</name>
<feature type="chain" id="PRO_5042603766" evidence="2">
    <location>
        <begin position="20"/>
        <end position="198"/>
    </location>
</feature>
<dbReference type="EMBL" id="JAEPWM010000001">
    <property type="protein sequence ID" value="MBK6004766.1"/>
    <property type="molecule type" value="Genomic_DNA"/>
</dbReference>
<organism evidence="3 4">
    <name type="scientific">Ramlibacter ginsenosidimutans</name>
    <dbReference type="NCBI Taxonomy" id="502333"/>
    <lineage>
        <taxon>Bacteria</taxon>
        <taxon>Pseudomonadati</taxon>
        <taxon>Pseudomonadota</taxon>
        <taxon>Betaproteobacteria</taxon>
        <taxon>Burkholderiales</taxon>
        <taxon>Comamonadaceae</taxon>
        <taxon>Ramlibacter</taxon>
    </lineage>
</organism>
<protein>
    <submittedName>
        <fullName evidence="3">HupE/UreJ family protein</fullName>
    </submittedName>
</protein>
<dbReference type="InterPro" id="IPR007038">
    <property type="entry name" value="HupE_UreJ"/>
</dbReference>